<accession>A0A1G4B2K1</accession>
<reference evidence="1 2" key="1">
    <citation type="submission" date="2016-09" db="EMBL/GenBank/DDBJ databases">
        <authorList>
            <person name="Capua I."/>
            <person name="De Benedictis P."/>
            <person name="Joannis T."/>
            <person name="Lombin L.H."/>
            <person name="Cattoli G."/>
        </authorList>
    </citation>
    <scope>NUCLEOTIDE SEQUENCE [LARGE SCALE GENOMIC DNA]</scope>
    <source>
        <strain evidence="1 2">IMI 309357</strain>
    </source>
</reference>
<name>A0A1G4B2K1_9PEZI</name>
<evidence type="ECO:0000313" key="1">
    <source>
        <dbReference type="EMBL" id="OHE95586.1"/>
    </source>
</evidence>
<dbReference type="RefSeq" id="XP_022472747.1">
    <property type="nucleotide sequence ID" value="XM_022620805.1"/>
</dbReference>
<dbReference type="Proteomes" id="UP000176998">
    <property type="component" value="Unassembled WGS sequence"/>
</dbReference>
<dbReference type="EMBL" id="MJBS01000081">
    <property type="protein sequence ID" value="OHE95586.1"/>
    <property type="molecule type" value="Genomic_DNA"/>
</dbReference>
<organism evidence="1 2">
    <name type="scientific">Colletotrichum orchidophilum</name>
    <dbReference type="NCBI Taxonomy" id="1209926"/>
    <lineage>
        <taxon>Eukaryota</taxon>
        <taxon>Fungi</taxon>
        <taxon>Dikarya</taxon>
        <taxon>Ascomycota</taxon>
        <taxon>Pezizomycotina</taxon>
        <taxon>Sordariomycetes</taxon>
        <taxon>Hypocreomycetidae</taxon>
        <taxon>Glomerellales</taxon>
        <taxon>Glomerellaceae</taxon>
        <taxon>Colletotrichum</taxon>
    </lineage>
</organism>
<sequence>MEGSNNVGDPLPYAAISRLNARSIAPARRGGNRALSTWVFENYFQPQEPWRKKSQSFSPLTAFVTREICSDEQTLASAHLVTAKALAYFNAATPFLGSVHSPLRRAYASFQHGCPDKSVGEAVAAVWLEQPRLRRWLVEGYRSPAGLCNDWLSASSHRLSLSPETSTTTDFCATEGILFVGVIDGLG</sequence>
<dbReference type="GeneID" id="34562315"/>
<evidence type="ECO:0000313" key="2">
    <source>
        <dbReference type="Proteomes" id="UP000176998"/>
    </source>
</evidence>
<gene>
    <name evidence="1" type="ORF">CORC01_09176</name>
</gene>
<proteinExistence type="predicted"/>
<comment type="caution">
    <text evidence="1">The sequence shown here is derived from an EMBL/GenBank/DDBJ whole genome shotgun (WGS) entry which is preliminary data.</text>
</comment>
<protein>
    <submittedName>
        <fullName evidence="1">Uncharacterized protein</fullName>
    </submittedName>
</protein>
<keyword evidence="2" id="KW-1185">Reference proteome</keyword>
<dbReference type="AlphaFoldDB" id="A0A1G4B2K1"/>